<dbReference type="EMBL" id="NHYD01002016">
    <property type="protein sequence ID" value="PPQ88822.1"/>
    <property type="molecule type" value="Genomic_DNA"/>
</dbReference>
<dbReference type="AlphaFoldDB" id="A0A409XDG8"/>
<comment type="caution">
    <text evidence="1">The sequence shown here is derived from an EMBL/GenBank/DDBJ whole genome shotgun (WGS) entry which is preliminary data.</text>
</comment>
<dbReference type="InParanoid" id="A0A409XDG8"/>
<sequence length="103" mass="11510">MLYWIRRSVQTKFKSLKQAVRLTTWRTQRSALRSQSKLARTSQRIHATSKSTICSAEAVIGVSQTQLPDLPCPHLLVCNQVPTDAEAELILDAIAQAQGKRHA</sequence>
<reference evidence="1 2" key="1">
    <citation type="journal article" date="2018" name="Evol. Lett.">
        <title>Horizontal gene cluster transfer increased hallucinogenic mushroom diversity.</title>
        <authorList>
            <person name="Reynolds H.T."/>
            <person name="Vijayakumar V."/>
            <person name="Gluck-Thaler E."/>
            <person name="Korotkin H.B."/>
            <person name="Matheny P.B."/>
            <person name="Slot J.C."/>
        </authorList>
    </citation>
    <scope>NUCLEOTIDE SEQUENCE [LARGE SCALE GENOMIC DNA]</scope>
    <source>
        <strain evidence="1 2">2631</strain>
    </source>
</reference>
<evidence type="ECO:0000313" key="2">
    <source>
        <dbReference type="Proteomes" id="UP000283269"/>
    </source>
</evidence>
<proteinExistence type="predicted"/>
<dbReference type="Proteomes" id="UP000283269">
    <property type="component" value="Unassembled WGS sequence"/>
</dbReference>
<gene>
    <name evidence="1" type="ORF">CVT25_008504</name>
</gene>
<evidence type="ECO:0000313" key="1">
    <source>
        <dbReference type="EMBL" id="PPQ88822.1"/>
    </source>
</evidence>
<keyword evidence="2" id="KW-1185">Reference proteome</keyword>
<name>A0A409XDG8_PSICY</name>
<accession>A0A409XDG8</accession>
<protein>
    <submittedName>
        <fullName evidence="1">Uncharacterized protein</fullName>
    </submittedName>
</protein>
<organism evidence="1 2">
    <name type="scientific">Psilocybe cyanescens</name>
    <dbReference type="NCBI Taxonomy" id="93625"/>
    <lineage>
        <taxon>Eukaryota</taxon>
        <taxon>Fungi</taxon>
        <taxon>Dikarya</taxon>
        <taxon>Basidiomycota</taxon>
        <taxon>Agaricomycotina</taxon>
        <taxon>Agaricomycetes</taxon>
        <taxon>Agaricomycetidae</taxon>
        <taxon>Agaricales</taxon>
        <taxon>Agaricineae</taxon>
        <taxon>Strophariaceae</taxon>
        <taxon>Psilocybe</taxon>
    </lineage>
</organism>